<comment type="caution">
    <text evidence="2">The sequence shown here is derived from an EMBL/GenBank/DDBJ whole genome shotgun (WGS) entry which is preliminary data.</text>
</comment>
<dbReference type="SMART" id="SM00857">
    <property type="entry name" value="Resolvase"/>
    <property type="match status" value="1"/>
</dbReference>
<dbReference type="SUPFAM" id="SSF53041">
    <property type="entry name" value="Resolvase-like"/>
    <property type="match status" value="1"/>
</dbReference>
<feature type="domain" description="Resolvase/invertase-type recombinase catalytic" evidence="1">
    <location>
        <begin position="2"/>
        <end position="131"/>
    </location>
</feature>
<dbReference type="Gene3D" id="3.40.50.1390">
    <property type="entry name" value="Resolvase, N-terminal catalytic domain"/>
    <property type="match status" value="1"/>
</dbReference>
<dbReference type="GO" id="GO:0003677">
    <property type="term" value="F:DNA binding"/>
    <property type="evidence" value="ECO:0007669"/>
    <property type="project" value="InterPro"/>
</dbReference>
<gene>
    <name evidence="2" type="ORF">I6N95_21470</name>
</gene>
<protein>
    <submittedName>
        <fullName evidence="2">Recombinase family protein</fullName>
    </submittedName>
</protein>
<reference evidence="2" key="1">
    <citation type="submission" date="2020-12" db="EMBL/GenBank/DDBJ databases">
        <title>Vagococcus allomyrinae sp. nov. and Enterococcus lavae sp. nov., isolated from the larvae of Allomyrina dichotoma.</title>
        <authorList>
            <person name="Lee S.D."/>
        </authorList>
    </citation>
    <scope>NUCLEOTIDE SEQUENCE</scope>
    <source>
        <strain evidence="2">BWB3-3</strain>
    </source>
</reference>
<name>A0A940PEY9_9ENTE</name>
<sequence length="188" mass="22012">MLYAYIRKEYPVSTLEQLKMLGAYKCEEVFIEETELASSNELERLSHILQPEDQLLVYDLRAFAKGVKEFKKLLEQLKEHEIRLISLQDKLDTAVMPHFYESVLLVLDMEEKHRKYLIRTSLEQAKLEGRMTGRPRVEDEIISKIVFLFEKKGKSMREIAEICQVSLGTVHKYIRKNMDGSTPSVIED</sequence>
<proteinExistence type="predicted"/>
<accession>A0A940PEY9</accession>
<dbReference type="InterPro" id="IPR036162">
    <property type="entry name" value="Resolvase-like_N_sf"/>
</dbReference>
<dbReference type="EMBL" id="JAEEGA010000017">
    <property type="protein sequence ID" value="MBP1043600.1"/>
    <property type="molecule type" value="Genomic_DNA"/>
</dbReference>
<organism evidence="2 3">
    <name type="scientific">Vagococcus allomyrinae</name>
    <dbReference type="NCBI Taxonomy" id="2794353"/>
    <lineage>
        <taxon>Bacteria</taxon>
        <taxon>Bacillati</taxon>
        <taxon>Bacillota</taxon>
        <taxon>Bacilli</taxon>
        <taxon>Lactobacillales</taxon>
        <taxon>Enterococcaceae</taxon>
        <taxon>Vagococcus</taxon>
    </lineage>
</organism>
<evidence type="ECO:0000313" key="2">
    <source>
        <dbReference type="EMBL" id="MBP1043600.1"/>
    </source>
</evidence>
<keyword evidence="3" id="KW-1185">Reference proteome</keyword>
<dbReference type="Pfam" id="PF00239">
    <property type="entry name" value="Resolvase"/>
    <property type="match status" value="1"/>
</dbReference>
<evidence type="ECO:0000313" key="3">
    <source>
        <dbReference type="Proteomes" id="UP000674938"/>
    </source>
</evidence>
<dbReference type="Proteomes" id="UP000674938">
    <property type="component" value="Unassembled WGS sequence"/>
</dbReference>
<dbReference type="InterPro" id="IPR006119">
    <property type="entry name" value="Resolv_N"/>
</dbReference>
<evidence type="ECO:0000259" key="1">
    <source>
        <dbReference type="SMART" id="SM00857"/>
    </source>
</evidence>
<dbReference type="AlphaFoldDB" id="A0A940PEY9"/>
<dbReference type="GO" id="GO:0000150">
    <property type="term" value="F:DNA strand exchange activity"/>
    <property type="evidence" value="ECO:0007669"/>
    <property type="project" value="InterPro"/>
</dbReference>
<dbReference type="RefSeq" id="WP_209531405.1">
    <property type="nucleotide sequence ID" value="NZ_JAEEGA010000017.1"/>
</dbReference>